<protein>
    <recommendedName>
        <fullName evidence="17">UDP-glucose:glycoprotein glucosyltransferase</fullName>
    </recommendedName>
</protein>
<evidence type="ECO:0000259" key="10">
    <source>
        <dbReference type="Pfam" id="PF18400"/>
    </source>
</evidence>
<dbReference type="InterPro" id="IPR009448">
    <property type="entry name" value="UDP-g_GGtrans"/>
</dbReference>
<dbReference type="PANTHER" id="PTHR11226:SF0">
    <property type="entry name" value="UDP-GLUCOSE:GLYCOPROTEIN GLUCOSYLTRANSFERASE"/>
    <property type="match status" value="1"/>
</dbReference>
<keyword evidence="5" id="KW-0808">Transferase</keyword>
<reference evidence="15" key="1">
    <citation type="submission" date="2021-01" db="EMBL/GenBank/DDBJ databases">
        <authorList>
            <person name="Eckstrom K.M.E."/>
        </authorList>
    </citation>
    <scope>NUCLEOTIDE SEQUENCE</scope>
    <source>
        <strain evidence="15">UVCC 0001</strain>
    </source>
</reference>
<name>A0AAD9MMK6_PROWI</name>
<evidence type="ECO:0000256" key="1">
    <source>
        <dbReference type="ARBA" id="ARBA00001913"/>
    </source>
</evidence>
<proteinExistence type="inferred from homology"/>
<evidence type="ECO:0000259" key="14">
    <source>
        <dbReference type="Pfam" id="PF18404"/>
    </source>
</evidence>
<gene>
    <name evidence="15" type="ORF">QBZ16_004735</name>
</gene>
<comment type="pathway">
    <text evidence="3">Protein modification; protein glycosylation.</text>
</comment>
<evidence type="ECO:0000313" key="15">
    <source>
        <dbReference type="EMBL" id="KAK2077101.1"/>
    </source>
</evidence>
<dbReference type="InterPro" id="IPR040694">
    <property type="entry name" value="UGGT_TRXL_2"/>
</dbReference>
<dbReference type="Pfam" id="PF18401">
    <property type="entry name" value="Thioredoxin_13"/>
    <property type="match status" value="1"/>
</dbReference>
<dbReference type="InterPro" id="IPR040525">
    <property type="entry name" value="UGGT_TRXL_4"/>
</dbReference>
<feature type="domain" description="UGGT thioredoxin-like" evidence="11">
    <location>
        <begin position="268"/>
        <end position="371"/>
    </location>
</feature>
<keyword evidence="6" id="KW-0732">Signal</keyword>
<sequence>MAAAVALGKRSHAAFWEFVDSVRLPEGEIEDAPATCLAHIEAAVSHALPDAGEAALVSLELALRAHSPQAEIYAELAARSGAGGYSESPACCWADVAGQRVTDPAALGRAIEDAGRSGCAEEPSVYDYPYPAGAGIAAGSTCVALYAPIGSACGRSFHEVLRPLAASGRLVYSWRPTAPAGACASEEAARPCLGLGRHVLLAGYGVELAIKNMEYNAADDAAAAPELADEDEGEDEKGDARAGVAAAPARADPDDGASALEATLETAEQATLTKRQLRNLGLYAANRVLTLPAPPLQLLTQLAQNLPRLAVGLPSKDVVPGLTRAVSQLHRAVYPGSALLAINGRHLDLGDNSPSLLELLEVVGQEQQASAAVLAASEGLDAAVARAALSLRSTGAASGHAGPRLRLGASRGVVFLNDLENDPRLRSMPRSLDGLLQPAYPGRLPYLRRNVFSAVGPALELILRQAWPLRLGLVFVDGPGAEGAALLAGAARALGPDGAAACLADVVAQSGSRKSPSASELGALVRRRWASWQAQARSMGAGGAPGSYDSDSDEDEEAAQGGSFPGLAWSAEQAVDALVPATPEAAAAALKPGAALAASTGVAAMVRPAQPLLVLNGQLIPVEDLAALPMTVGQLAARGVREVQQDLLARRLVDQGEPAEELTDAILELRGGAVPRINPRIFPTGPSGSGKAQAAVPMAPTRGQAGPMQLGLAGPRLGPEARRAAGIRYWGAQERDPGAPLKPIVHWLVLDLVQRQSLELLAAALEHFDLRPGGAHIAVLVNRATLERPLGPLELALWAATVEGSSSPPVTELSDALESLLALPETTDVGSLTLEELKSQHGVKWAVPSSDEACAASVSAHERFVRRGLQLGAGTPAVVTNGRVLVLSDEPVGLDAPPTAFVADDFELLGTYARLYQFASQELLTVLEGADQDLLVIDSPAAVSSVLATHTISEKEVPPPGLWDAIDASGANTFAVGSPNASIAIHAVLDPLSKKTAYLAPILELLMSKLNVSVRVTLNPLRDLSELPLKAFYRFVLPDTGAAGGASSSVLSPAARFGGLPGEQTLTLGMDVPEPWLVEPVEAVADLDNVLLSEGDELSARFQLEALLVTGNALDLTSLGSGHRSAEIHPRGVQLELLPSGKEGRDGTGMVDTLIMSNLGYFQLKASPGLWTLQLAQGRSRELFSLEDSGAVPYATPVAVDSLMGRHVALNVRKDPARLLDDVLDAQASAGRQKKAGMWSSLTSPVKSPAVVEKTSDERIHVFTVASGHMYERLQKIMILSAIKRTPARLKFWFIKNYMSPQMKAFVPIMAAKYNFDYEFVTYKWPSWLQKQSEKQRIIWAYKILFLDVLFPLNLTKVIFCDADQVVRADLRELWSMDLQGKPYGYTPFCDTNKDMEGFRFWKQGFWKDHLRGLPYHISALYVVDLARFRGIAAGDRLRIIYEQLSKDPGSLANLDQDLPNYAQHMVPIHSLGQEWLWCETWCGRASRPRAKTIDLCNNPLTKEPKLQSARRIIAEWPALDREAREFTQAAMATEGDPERVRALMENDSLYRVELLPMVEGVAAERGAGHDASEL</sequence>
<keyword evidence="7" id="KW-0256">Endoplasmic reticulum</keyword>
<feature type="domain" description="UDP-glucose:glycoprotein glucosyltransferase thioredoxin-like" evidence="13">
    <location>
        <begin position="738"/>
        <end position="914"/>
    </location>
</feature>
<feature type="compositionally biased region" description="Acidic residues" evidence="9">
    <location>
        <begin position="227"/>
        <end position="237"/>
    </location>
</feature>
<keyword evidence="16" id="KW-1185">Reference proteome</keyword>
<evidence type="ECO:0000256" key="8">
    <source>
        <dbReference type="ARBA" id="ARBA00023180"/>
    </source>
</evidence>
<keyword evidence="8" id="KW-0325">Glycoprotein</keyword>
<evidence type="ECO:0000256" key="2">
    <source>
        <dbReference type="ARBA" id="ARBA00004319"/>
    </source>
</evidence>
<organism evidence="15 16">
    <name type="scientific">Prototheca wickerhamii</name>
    <dbReference type="NCBI Taxonomy" id="3111"/>
    <lineage>
        <taxon>Eukaryota</taxon>
        <taxon>Viridiplantae</taxon>
        <taxon>Chlorophyta</taxon>
        <taxon>core chlorophytes</taxon>
        <taxon>Trebouxiophyceae</taxon>
        <taxon>Chlorellales</taxon>
        <taxon>Chlorellaceae</taxon>
        <taxon>Prototheca</taxon>
    </lineage>
</organism>
<dbReference type="EMBL" id="JASFZW010000007">
    <property type="protein sequence ID" value="KAK2077101.1"/>
    <property type="molecule type" value="Genomic_DNA"/>
</dbReference>
<dbReference type="InterPro" id="IPR040497">
    <property type="entry name" value="Glyco_transf_24"/>
</dbReference>
<evidence type="ECO:0000313" key="16">
    <source>
        <dbReference type="Proteomes" id="UP001255856"/>
    </source>
</evidence>
<dbReference type="Pfam" id="PF18402">
    <property type="entry name" value="Thioredoxin_14"/>
    <property type="match status" value="1"/>
</dbReference>
<comment type="similarity">
    <text evidence="4">Belongs to the glycosyltransferase 8 family.</text>
</comment>
<dbReference type="Gene3D" id="3.90.550.10">
    <property type="entry name" value="Spore Coat Polysaccharide Biosynthesis Protein SpsA, Chain A"/>
    <property type="match status" value="1"/>
</dbReference>
<feature type="region of interest" description="Disordered" evidence="9">
    <location>
        <begin position="222"/>
        <end position="256"/>
    </location>
</feature>
<dbReference type="Pfam" id="PF06427">
    <property type="entry name" value="UDP-g_GGTase"/>
    <property type="match status" value="1"/>
</dbReference>
<dbReference type="InterPro" id="IPR040692">
    <property type="entry name" value="UGGT_TRXL_3"/>
</dbReference>
<dbReference type="GO" id="GO:0003980">
    <property type="term" value="F:UDP-glucose:glycoprotein glucosyltransferase activity"/>
    <property type="evidence" value="ECO:0007669"/>
    <property type="project" value="InterPro"/>
</dbReference>
<dbReference type="Pfam" id="PF18404">
    <property type="entry name" value="Glyco_transf_24"/>
    <property type="match status" value="1"/>
</dbReference>
<feature type="region of interest" description="Disordered" evidence="9">
    <location>
        <begin position="537"/>
        <end position="564"/>
    </location>
</feature>
<dbReference type="InterPro" id="IPR040693">
    <property type="entry name" value="UGGT_TRXL_1"/>
</dbReference>
<dbReference type="GO" id="GO:0051082">
    <property type="term" value="F:unfolded protein binding"/>
    <property type="evidence" value="ECO:0007669"/>
    <property type="project" value="TreeGrafter"/>
</dbReference>
<feature type="domain" description="UGGT thioredoxin-like" evidence="10">
    <location>
        <begin position="7"/>
        <end position="181"/>
    </location>
</feature>
<dbReference type="SUPFAM" id="SSF53448">
    <property type="entry name" value="Nucleotide-diphospho-sugar transferases"/>
    <property type="match status" value="1"/>
</dbReference>
<dbReference type="CDD" id="cd06432">
    <property type="entry name" value="GT8_HUGT1_C_like"/>
    <property type="match status" value="1"/>
</dbReference>
<accession>A0AAD9MMK6</accession>
<dbReference type="GO" id="GO:0036503">
    <property type="term" value="P:ERAD pathway"/>
    <property type="evidence" value="ECO:0007669"/>
    <property type="project" value="TreeGrafter"/>
</dbReference>
<comment type="subcellular location">
    <subcellularLocation>
        <location evidence="2">Endoplasmic reticulum lumen</location>
    </subcellularLocation>
</comment>
<dbReference type="GO" id="GO:0005788">
    <property type="term" value="C:endoplasmic reticulum lumen"/>
    <property type="evidence" value="ECO:0007669"/>
    <property type="project" value="UniProtKB-SubCell"/>
</dbReference>
<feature type="domain" description="Glucosyltransferase 24 catalytic" evidence="14">
    <location>
        <begin position="1260"/>
        <end position="1526"/>
    </location>
</feature>
<evidence type="ECO:0000256" key="6">
    <source>
        <dbReference type="ARBA" id="ARBA00022729"/>
    </source>
</evidence>
<dbReference type="Pfam" id="PF18403">
    <property type="entry name" value="Thioredoxin_15"/>
    <property type="match status" value="1"/>
</dbReference>
<evidence type="ECO:0000259" key="13">
    <source>
        <dbReference type="Pfam" id="PF18403"/>
    </source>
</evidence>
<dbReference type="PANTHER" id="PTHR11226">
    <property type="entry name" value="UDP-GLUCOSE GLYCOPROTEIN:GLUCOSYLTRANSFERASE"/>
    <property type="match status" value="1"/>
</dbReference>
<evidence type="ECO:0000256" key="9">
    <source>
        <dbReference type="SAM" id="MobiDB-lite"/>
    </source>
</evidence>
<dbReference type="Pfam" id="PF18400">
    <property type="entry name" value="Thioredoxin_12"/>
    <property type="match status" value="1"/>
</dbReference>
<comment type="cofactor">
    <cofactor evidence="1">
        <name>Ca(2+)</name>
        <dbReference type="ChEBI" id="CHEBI:29108"/>
    </cofactor>
</comment>
<dbReference type="InterPro" id="IPR029044">
    <property type="entry name" value="Nucleotide-diphossugar_trans"/>
</dbReference>
<feature type="compositionally biased region" description="Low complexity" evidence="9">
    <location>
        <begin position="241"/>
        <end position="256"/>
    </location>
</feature>
<dbReference type="Proteomes" id="UP001255856">
    <property type="component" value="Unassembled WGS sequence"/>
</dbReference>
<evidence type="ECO:0000256" key="5">
    <source>
        <dbReference type="ARBA" id="ARBA00022679"/>
    </source>
</evidence>
<evidence type="ECO:0000256" key="4">
    <source>
        <dbReference type="ARBA" id="ARBA00006351"/>
    </source>
</evidence>
<evidence type="ECO:0008006" key="17">
    <source>
        <dbReference type="Google" id="ProtNLM"/>
    </source>
</evidence>
<evidence type="ECO:0000259" key="12">
    <source>
        <dbReference type="Pfam" id="PF18402"/>
    </source>
</evidence>
<evidence type="ECO:0000256" key="7">
    <source>
        <dbReference type="ARBA" id="ARBA00022824"/>
    </source>
</evidence>
<feature type="domain" description="UGGT thioredoxin-like" evidence="12">
    <location>
        <begin position="411"/>
        <end position="455"/>
    </location>
</feature>
<dbReference type="GO" id="GO:0018279">
    <property type="term" value="P:protein N-linked glycosylation via asparagine"/>
    <property type="evidence" value="ECO:0007669"/>
    <property type="project" value="TreeGrafter"/>
</dbReference>
<evidence type="ECO:0000256" key="3">
    <source>
        <dbReference type="ARBA" id="ARBA00004922"/>
    </source>
</evidence>
<evidence type="ECO:0000259" key="11">
    <source>
        <dbReference type="Pfam" id="PF18401"/>
    </source>
</evidence>
<comment type="caution">
    <text evidence="15">The sequence shown here is derived from an EMBL/GenBank/DDBJ whole genome shotgun (WGS) entry which is preliminary data.</text>
</comment>